<dbReference type="STRING" id="350688.Clos_1442"/>
<evidence type="ECO:0000313" key="5">
    <source>
        <dbReference type="Proteomes" id="UP000000269"/>
    </source>
</evidence>
<dbReference type="Proteomes" id="UP000000269">
    <property type="component" value="Chromosome"/>
</dbReference>
<dbReference type="PIRSF" id="PIRSF004553">
    <property type="entry name" value="CHP00095"/>
    <property type="match status" value="1"/>
</dbReference>
<organism evidence="4 5">
    <name type="scientific">Alkaliphilus oremlandii (strain OhILAs)</name>
    <name type="common">Clostridium oremlandii (strain OhILAs)</name>
    <dbReference type="NCBI Taxonomy" id="350688"/>
    <lineage>
        <taxon>Bacteria</taxon>
        <taxon>Bacillati</taxon>
        <taxon>Bacillota</taxon>
        <taxon>Clostridia</taxon>
        <taxon>Peptostreptococcales</taxon>
        <taxon>Natronincolaceae</taxon>
        <taxon>Alkaliphilus</taxon>
    </lineage>
</organism>
<dbReference type="EMBL" id="CP000853">
    <property type="protein sequence ID" value="ABW18986.1"/>
    <property type="molecule type" value="Genomic_DNA"/>
</dbReference>
<dbReference type="Pfam" id="PF03602">
    <property type="entry name" value="Cons_hypoth95"/>
    <property type="match status" value="1"/>
</dbReference>
<dbReference type="HOGENOM" id="CLU_075826_0_2_9"/>
<dbReference type="SUPFAM" id="SSF53335">
    <property type="entry name" value="S-adenosyl-L-methionine-dependent methyltransferases"/>
    <property type="match status" value="1"/>
</dbReference>
<evidence type="ECO:0000256" key="3">
    <source>
        <dbReference type="SAM" id="MobiDB-lite"/>
    </source>
</evidence>
<dbReference type="GO" id="GO:0008168">
    <property type="term" value="F:methyltransferase activity"/>
    <property type="evidence" value="ECO:0007669"/>
    <property type="project" value="UniProtKB-KW"/>
</dbReference>
<dbReference type="CDD" id="cd02440">
    <property type="entry name" value="AdoMet_MTases"/>
    <property type="match status" value="1"/>
</dbReference>
<dbReference type="InterPro" id="IPR029063">
    <property type="entry name" value="SAM-dependent_MTases_sf"/>
</dbReference>
<dbReference type="Gene3D" id="3.40.50.150">
    <property type="entry name" value="Vaccinia Virus protein VP39"/>
    <property type="match status" value="1"/>
</dbReference>
<keyword evidence="5" id="KW-1185">Reference proteome</keyword>
<dbReference type="AlphaFoldDB" id="A8MH99"/>
<dbReference type="KEGG" id="aoe:Clos_1442"/>
<evidence type="ECO:0000313" key="4">
    <source>
        <dbReference type="EMBL" id="ABW18986.1"/>
    </source>
</evidence>
<sequence>MRVISGKARGQALKAPEGLNTRPTTDRVKESIFNIIQSRIYDSVVVDLFSGSGNLGIESLSRNASKAYFIDHNKNSIASIKENLIKTKLNNNAIVMHMEVSSAIEQLGKENVKAKLIFLDPPYSKEFVEPTLKQIITVELLDSDGIIIVEHKKSDNVPEYICNLYNYRTNHYGDVAVSFYELREEL</sequence>
<dbReference type="NCBIfam" id="TIGR00095">
    <property type="entry name" value="16S rRNA (guanine(966)-N(2))-methyltransferase RsmD"/>
    <property type="match status" value="1"/>
</dbReference>
<dbReference type="InterPro" id="IPR004398">
    <property type="entry name" value="RNA_MeTrfase_RsmD"/>
</dbReference>
<protein>
    <submittedName>
        <fullName evidence="4">Putative methyltransferase</fullName>
    </submittedName>
</protein>
<gene>
    <name evidence="4" type="ordered locus">Clos_1442</name>
</gene>
<evidence type="ECO:0000256" key="2">
    <source>
        <dbReference type="ARBA" id="ARBA00022679"/>
    </source>
</evidence>
<accession>A8MH99</accession>
<feature type="region of interest" description="Disordered" evidence="3">
    <location>
        <begin position="1"/>
        <end position="22"/>
    </location>
</feature>
<dbReference type="RefSeq" id="WP_012159298.1">
    <property type="nucleotide sequence ID" value="NC_009922.1"/>
</dbReference>
<dbReference type="GO" id="GO:0031167">
    <property type="term" value="P:rRNA methylation"/>
    <property type="evidence" value="ECO:0007669"/>
    <property type="project" value="InterPro"/>
</dbReference>
<dbReference type="PANTHER" id="PTHR43542:SF1">
    <property type="entry name" value="METHYLTRANSFERASE"/>
    <property type="match status" value="1"/>
</dbReference>
<dbReference type="eggNOG" id="COG0742">
    <property type="taxonomic scope" value="Bacteria"/>
</dbReference>
<evidence type="ECO:0000256" key="1">
    <source>
        <dbReference type="ARBA" id="ARBA00022603"/>
    </source>
</evidence>
<proteinExistence type="predicted"/>
<keyword evidence="2 4" id="KW-0808">Transferase</keyword>
<reference evidence="5" key="1">
    <citation type="submission" date="2007-10" db="EMBL/GenBank/DDBJ databases">
        <title>Complete genome of Alkaliphilus oremlandii OhILAs.</title>
        <authorList>
            <person name="Copeland A."/>
            <person name="Lucas S."/>
            <person name="Lapidus A."/>
            <person name="Barry K."/>
            <person name="Detter J.C."/>
            <person name="Glavina del Rio T."/>
            <person name="Hammon N."/>
            <person name="Israni S."/>
            <person name="Dalin E."/>
            <person name="Tice H."/>
            <person name="Pitluck S."/>
            <person name="Chain P."/>
            <person name="Malfatti S."/>
            <person name="Shin M."/>
            <person name="Vergez L."/>
            <person name="Schmutz J."/>
            <person name="Larimer F."/>
            <person name="Land M."/>
            <person name="Hauser L."/>
            <person name="Kyrpides N."/>
            <person name="Mikhailova N."/>
            <person name="Stolz J.F."/>
            <person name="Dawson A."/>
            <person name="Fisher E."/>
            <person name="Crable B."/>
            <person name="Perera E."/>
            <person name="Lisak J."/>
            <person name="Ranganathan M."/>
            <person name="Basu P."/>
            <person name="Richardson P."/>
        </authorList>
    </citation>
    <scope>NUCLEOTIDE SEQUENCE [LARGE SCALE GENOMIC DNA]</scope>
    <source>
        <strain evidence="5">OhILAs</strain>
    </source>
</reference>
<keyword evidence="1 4" id="KW-0489">Methyltransferase</keyword>
<dbReference type="OrthoDB" id="9803017at2"/>
<dbReference type="PANTHER" id="PTHR43542">
    <property type="entry name" value="METHYLTRANSFERASE"/>
    <property type="match status" value="1"/>
</dbReference>
<name>A8MH99_ALKOO</name>